<dbReference type="InterPro" id="IPR003615">
    <property type="entry name" value="HNH_nuc"/>
</dbReference>
<name>T2K014_CROWT</name>
<organism evidence="2 3">
    <name type="scientific">Crocosphaera watsonii WH 0402</name>
    <dbReference type="NCBI Taxonomy" id="1284629"/>
    <lineage>
        <taxon>Bacteria</taxon>
        <taxon>Bacillati</taxon>
        <taxon>Cyanobacteriota</taxon>
        <taxon>Cyanophyceae</taxon>
        <taxon>Oscillatoriophycideae</taxon>
        <taxon>Chroococcales</taxon>
        <taxon>Aphanothecaceae</taxon>
        <taxon>Crocosphaera</taxon>
    </lineage>
</organism>
<accession>T2K014</accession>
<dbReference type="Pfam" id="PF01844">
    <property type="entry name" value="HNH"/>
    <property type="match status" value="1"/>
</dbReference>
<keyword evidence="2" id="KW-0548">Nucleotidyltransferase</keyword>
<evidence type="ECO:0000313" key="2">
    <source>
        <dbReference type="EMBL" id="CCQ70905.1"/>
    </source>
</evidence>
<dbReference type="EMBL" id="CAQN01001315">
    <property type="protein sequence ID" value="CCQ70905.1"/>
    <property type="molecule type" value="Genomic_DNA"/>
</dbReference>
<proteinExistence type="predicted"/>
<dbReference type="InterPro" id="IPR000477">
    <property type="entry name" value="RT_dom"/>
</dbReference>
<protein>
    <submittedName>
        <fullName evidence="2">Retron-type reverse transcriptase</fullName>
    </submittedName>
</protein>
<dbReference type="SMART" id="SM00507">
    <property type="entry name" value="HNHc"/>
    <property type="match status" value="1"/>
</dbReference>
<dbReference type="PANTHER" id="PTHR34047:SF10">
    <property type="entry name" value="GROUP II INTRON-ASSOCIATED OPEN READING FRAME"/>
    <property type="match status" value="1"/>
</dbReference>
<sequence length="289" mass="33780">MISEWLEKVGLKLKPEKTRICNTLEVMEIDGKKQKPGFDFLGFNIRSYPVGEHHSGQTGHDELIGFKTIIKPSKKSIQAHYDNLREVINKNRTSPQAKLIKDLNPKIRGWCNYFRTVCSKEAFSRMDYLLWNKLRAWTKSRTGKANYSKLSNYFSEGIYGQWTFQTDKGMYLIKHQETEIKRHKLVKPSASPYDGNWTYWSNRRGQYPETPKRVSKLIKKQQGKCTFCHKYFSPDDIVEIDHIIPKSLGGTDNYENLQLLHRHCHDIKTKTDGSLNSYKRGKKDEKLSP</sequence>
<gene>
    <name evidence="2" type="ORF">CWATWH0402_1270</name>
</gene>
<dbReference type="Proteomes" id="UP000018130">
    <property type="component" value="Unassembled WGS sequence"/>
</dbReference>
<evidence type="ECO:0000313" key="3">
    <source>
        <dbReference type="Proteomes" id="UP000018130"/>
    </source>
</evidence>
<dbReference type="Pfam" id="PF08388">
    <property type="entry name" value="GIIM"/>
    <property type="match status" value="1"/>
</dbReference>
<dbReference type="PROSITE" id="PS50878">
    <property type="entry name" value="RT_POL"/>
    <property type="match status" value="1"/>
</dbReference>
<dbReference type="PANTHER" id="PTHR34047">
    <property type="entry name" value="NUCLEAR INTRON MATURASE 1, MITOCHONDRIAL-RELATED"/>
    <property type="match status" value="1"/>
</dbReference>
<dbReference type="GO" id="GO:0003964">
    <property type="term" value="F:RNA-directed DNA polymerase activity"/>
    <property type="evidence" value="ECO:0007669"/>
    <property type="project" value="UniProtKB-KW"/>
</dbReference>
<dbReference type="AlphaFoldDB" id="T2K014"/>
<dbReference type="InterPro" id="IPR002711">
    <property type="entry name" value="HNH"/>
</dbReference>
<dbReference type="InterPro" id="IPR051083">
    <property type="entry name" value="GrpII_Intron_Splice-Mob/Def"/>
</dbReference>
<comment type="caution">
    <text evidence="2">The sequence shown here is derived from an EMBL/GenBank/DDBJ whole genome shotgun (WGS) entry which is preliminary data.</text>
</comment>
<reference evidence="2 3" key="1">
    <citation type="submission" date="2013-01" db="EMBL/GenBank/DDBJ databases">
        <authorList>
            <person name="Bench S."/>
        </authorList>
    </citation>
    <scope>NUCLEOTIDE SEQUENCE [LARGE SCALE GENOMIC DNA]</scope>
    <source>
        <strain evidence="2 3">WH 0402</strain>
    </source>
</reference>
<dbReference type="Gene3D" id="1.10.30.50">
    <property type="match status" value="1"/>
</dbReference>
<evidence type="ECO:0000259" key="1">
    <source>
        <dbReference type="PROSITE" id="PS50878"/>
    </source>
</evidence>
<keyword evidence="2" id="KW-0808">Transferase</keyword>
<reference evidence="2 3" key="2">
    <citation type="submission" date="2013-09" db="EMBL/GenBank/DDBJ databases">
        <title>Whole genome comparison of six Crocosphaera watsonii strains with differing phenotypes.</title>
        <authorList>
            <person name="Bench S.R."/>
            <person name="Heller P."/>
            <person name="Frank I."/>
            <person name="Arciniega M."/>
            <person name="Shilova I.N."/>
            <person name="Zehr J.P."/>
        </authorList>
    </citation>
    <scope>NUCLEOTIDE SEQUENCE [LARGE SCALE GENOMIC DNA]</scope>
    <source>
        <strain evidence="2 3">WH 0402</strain>
    </source>
</reference>
<dbReference type="GO" id="GO:0004519">
    <property type="term" value="F:endonuclease activity"/>
    <property type="evidence" value="ECO:0007669"/>
    <property type="project" value="InterPro"/>
</dbReference>
<feature type="domain" description="Reverse transcriptase" evidence="1">
    <location>
        <begin position="1"/>
        <end position="45"/>
    </location>
</feature>
<dbReference type="GO" id="GO:0003676">
    <property type="term" value="F:nucleic acid binding"/>
    <property type="evidence" value="ECO:0007669"/>
    <property type="project" value="InterPro"/>
</dbReference>
<dbReference type="InterPro" id="IPR013597">
    <property type="entry name" value="Mat_intron_G2"/>
</dbReference>
<keyword evidence="2" id="KW-0695">RNA-directed DNA polymerase</keyword>
<dbReference type="CDD" id="cd00085">
    <property type="entry name" value="HNHc"/>
    <property type="match status" value="1"/>
</dbReference>
<dbReference type="GO" id="GO:0008270">
    <property type="term" value="F:zinc ion binding"/>
    <property type="evidence" value="ECO:0007669"/>
    <property type="project" value="InterPro"/>
</dbReference>